<dbReference type="PANTHER" id="PTHR10543:SF142">
    <property type="entry name" value="OS06G0162550 PROTEIN"/>
    <property type="match status" value="1"/>
</dbReference>
<evidence type="ECO:0000256" key="1">
    <source>
        <dbReference type="ARBA" id="ARBA00006787"/>
    </source>
</evidence>
<proteinExistence type="inferred from homology"/>
<feature type="binding site" evidence="5">
    <location>
        <position position="90"/>
    </location>
    <ligand>
        <name>Fe cation</name>
        <dbReference type="ChEBI" id="CHEBI:24875"/>
        <note>catalytic</note>
    </ligand>
</feature>
<evidence type="ECO:0000313" key="6">
    <source>
        <dbReference type="EMBL" id="KAI7757608.1"/>
    </source>
</evidence>
<evidence type="ECO:0000256" key="4">
    <source>
        <dbReference type="ARBA" id="ARBA00023004"/>
    </source>
</evidence>
<keyword evidence="3" id="KW-0223">Dioxygenase</keyword>
<dbReference type="AlphaFoldDB" id="A0AAD5DBL3"/>
<comment type="caution">
    <text evidence="6">The sequence shown here is derived from an EMBL/GenBank/DDBJ whole genome shotgun (WGS) entry which is preliminary data.</text>
</comment>
<evidence type="ECO:0000256" key="2">
    <source>
        <dbReference type="ARBA" id="ARBA00022723"/>
    </source>
</evidence>
<reference evidence="6" key="1">
    <citation type="submission" date="2022-06" db="EMBL/GenBank/DDBJ databases">
        <title>Uncovering the hologenomic basis of an extraordinary plant invasion.</title>
        <authorList>
            <person name="Bieker V.C."/>
            <person name="Martin M.D."/>
            <person name="Gilbert T."/>
            <person name="Hodgins K."/>
            <person name="Battlay P."/>
            <person name="Petersen B."/>
            <person name="Wilson J."/>
        </authorList>
    </citation>
    <scope>NUCLEOTIDE SEQUENCE</scope>
    <source>
        <strain evidence="6">AA19_3_7</strain>
        <tissue evidence="6">Leaf</tissue>
    </source>
</reference>
<gene>
    <name evidence="6" type="ORF">M8C21_016499</name>
</gene>
<protein>
    <submittedName>
        <fullName evidence="6">Uncharacterized protein</fullName>
    </submittedName>
</protein>
<comment type="similarity">
    <text evidence="1">Belongs to the carotenoid oxygenase family.</text>
</comment>
<comment type="cofactor">
    <cofactor evidence="5">
        <name>Fe(2+)</name>
        <dbReference type="ChEBI" id="CHEBI:29033"/>
    </cofactor>
    <text evidence="5">Binds 1 Fe(2+) ion per subunit.</text>
</comment>
<keyword evidence="3" id="KW-0560">Oxidoreductase</keyword>
<dbReference type="Pfam" id="PF03055">
    <property type="entry name" value="RPE65"/>
    <property type="match status" value="1"/>
</dbReference>
<organism evidence="6 7">
    <name type="scientific">Ambrosia artemisiifolia</name>
    <name type="common">Common ragweed</name>
    <dbReference type="NCBI Taxonomy" id="4212"/>
    <lineage>
        <taxon>Eukaryota</taxon>
        <taxon>Viridiplantae</taxon>
        <taxon>Streptophyta</taxon>
        <taxon>Embryophyta</taxon>
        <taxon>Tracheophyta</taxon>
        <taxon>Spermatophyta</taxon>
        <taxon>Magnoliopsida</taxon>
        <taxon>eudicotyledons</taxon>
        <taxon>Gunneridae</taxon>
        <taxon>Pentapetalae</taxon>
        <taxon>asterids</taxon>
        <taxon>campanulids</taxon>
        <taxon>Asterales</taxon>
        <taxon>Asteraceae</taxon>
        <taxon>Asteroideae</taxon>
        <taxon>Heliantheae alliance</taxon>
        <taxon>Heliantheae</taxon>
        <taxon>Ambrosia</taxon>
    </lineage>
</organism>
<keyword evidence="7" id="KW-1185">Reference proteome</keyword>
<dbReference type="PANTHER" id="PTHR10543">
    <property type="entry name" value="BETA-CAROTENE DIOXYGENASE"/>
    <property type="match status" value="1"/>
</dbReference>
<feature type="binding site" evidence="5">
    <location>
        <position position="26"/>
    </location>
    <ligand>
        <name>Fe cation</name>
        <dbReference type="ChEBI" id="CHEBI:24875"/>
        <note>catalytic</note>
    </ligand>
</feature>
<evidence type="ECO:0000256" key="5">
    <source>
        <dbReference type="PIRSR" id="PIRSR604294-1"/>
    </source>
</evidence>
<evidence type="ECO:0000256" key="3">
    <source>
        <dbReference type="ARBA" id="ARBA00022964"/>
    </source>
</evidence>
<evidence type="ECO:0000313" key="7">
    <source>
        <dbReference type="Proteomes" id="UP001206925"/>
    </source>
</evidence>
<dbReference type="GO" id="GO:0016121">
    <property type="term" value="P:carotene catabolic process"/>
    <property type="evidence" value="ECO:0007669"/>
    <property type="project" value="TreeGrafter"/>
</dbReference>
<name>A0AAD5DBL3_AMBAR</name>
<keyword evidence="2 5" id="KW-0479">Metal-binding</keyword>
<dbReference type="GO" id="GO:0046872">
    <property type="term" value="F:metal ion binding"/>
    <property type="evidence" value="ECO:0007669"/>
    <property type="project" value="UniProtKB-KW"/>
</dbReference>
<keyword evidence="4 5" id="KW-0408">Iron</keyword>
<dbReference type="GO" id="GO:0010436">
    <property type="term" value="F:carotenoid dioxygenase activity"/>
    <property type="evidence" value="ECO:0007669"/>
    <property type="project" value="TreeGrafter"/>
</dbReference>
<dbReference type="GO" id="GO:0009570">
    <property type="term" value="C:chloroplast stroma"/>
    <property type="evidence" value="ECO:0007669"/>
    <property type="project" value="TreeGrafter"/>
</dbReference>
<sequence length="316" mass="36229">MGVISADGKELVHRLDLQLDQCSVFHDVGVTNKYTILVDFMLTISPERVMRGGSLFKYEREKDARIAVIPRYGDADSIKWFHIEPCVSYHIMNTFEEGDEVVVRGCKANATILPGPEWGENKFEWFSRGFSFKSINSSNQNDQREKEEGMLFTCVREWRLNLKTMEVKERDVTGIEYSMDFPTINADFTGLKHKYGYTQVIHSLASSESGKPKYGGIAKLYFEESNKQSTHDDETVKIKYHWLPKNNFCTGLVFVAKPEPMEEDDGWVVTFAHDEENDTSYVLVVDAKNFGEEPLAKINLPQRVPYCHHGSFFTST</sequence>
<dbReference type="Proteomes" id="UP001206925">
    <property type="component" value="Unassembled WGS sequence"/>
</dbReference>
<accession>A0AAD5DBL3</accession>
<feature type="binding site" evidence="5">
    <location>
        <position position="309"/>
    </location>
    <ligand>
        <name>Fe cation</name>
        <dbReference type="ChEBI" id="CHEBI:24875"/>
        <note>catalytic</note>
    </ligand>
</feature>
<dbReference type="InterPro" id="IPR004294">
    <property type="entry name" value="Carotenoid_Oase"/>
</dbReference>
<dbReference type="EMBL" id="JAMZMK010000097">
    <property type="protein sequence ID" value="KAI7757608.1"/>
    <property type="molecule type" value="Genomic_DNA"/>
</dbReference>